<dbReference type="GO" id="GO:0008094">
    <property type="term" value="F:ATP-dependent activity, acting on DNA"/>
    <property type="evidence" value="ECO:0007669"/>
    <property type="project" value="TreeGrafter"/>
</dbReference>
<evidence type="ECO:0000256" key="5">
    <source>
        <dbReference type="ARBA" id="ARBA00022840"/>
    </source>
</evidence>
<name>A0AAD5SF63_9FUNG</name>
<evidence type="ECO:0000313" key="8">
    <source>
        <dbReference type="EMBL" id="KAJ3052919.1"/>
    </source>
</evidence>
<feature type="domain" description="Helicase ATP-binding" evidence="7">
    <location>
        <begin position="1219"/>
        <end position="1726"/>
    </location>
</feature>
<evidence type="ECO:0000256" key="3">
    <source>
        <dbReference type="ARBA" id="ARBA00022741"/>
    </source>
</evidence>
<dbReference type="Pfam" id="PF00176">
    <property type="entry name" value="SNF2-rel_dom"/>
    <property type="match status" value="1"/>
</dbReference>
<dbReference type="PANTHER" id="PTHR45626">
    <property type="entry name" value="TRANSCRIPTION TERMINATION FACTOR 2-RELATED"/>
    <property type="match status" value="1"/>
</dbReference>
<dbReference type="Proteomes" id="UP001212841">
    <property type="component" value="Unassembled WGS sequence"/>
</dbReference>
<evidence type="ECO:0000256" key="2">
    <source>
        <dbReference type="ARBA" id="ARBA00022679"/>
    </source>
</evidence>
<feature type="compositionally biased region" description="Basic and acidic residues" evidence="6">
    <location>
        <begin position="107"/>
        <end position="116"/>
    </location>
</feature>
<dbReference type="InterPro" id="IPR029063">
    <property type="entry name" value="SAM-dependent_MTases_sf"/>
</dbReference>
<reference evidence="8" key="1">
    <citation type="submission" date="2020-05" db="EMBL/GenBank/DDBJ databases">
        <title>Phylogenomic resolution of chytrid fungi.</title>
        <authorList>
            <person name="Stajich J.E."/>
            <person name="Amses K."/>
            <person name="Simmons R."/>
            <person name="Seto K."/>
            <person name="Myers J."/>
            <person name="Bonds A."/>
            <person name="Quandt C.A."/>
            <person name="Barry K."/>
            <person name="Liu P."/>
            <person name="Grigoriev I."/>
            <person name="Longcore J.E."/>
            <person name="James T.Y."/>
        </authorList>
    </citation>
    <scope>NUCLEOTIDE SEQUENCE</scope>
    <source>
        <strain evidence="8">JEL0318</strain>
    </source>
</reference>
<dbReference type="SMART" id="SM00487">
    <property type="entry name" value="DEXDc"/>
    <property type="match status" value="1"/>
</dbReference>
<keyword evidence="2" id="KW-0808">Transferase</keyword>
<dbReference type="Gene3D" id="3.40.50.150">
    <property type="entry name" value="Vaccinia Virus protein VP39"/>
    <property type="match status" value="1"/>
</dbReference>
<dbReference type="Gene3D" id="3.40.50.10810">
    <property type="entry name" value="Tandem AAA-ATPase domain"/>
    <property type="match status" value="1"/>
</dbReference>
<feature type="compositionally biased region" description="Acidic residues" evidence="6">
    <location>
        <begin position="2004"/>
        <end position="2035"/>
    </location>
</feature>
<feature type="compositionally biased region" description="Polar residues" evidence="6">
    <location>
        <begin position="52"/>
        <end position="85"/>
    </location>
</feature>
<dbReference type="InterPro" id="IPR000330">
    <property type="entry name" value="SNF2_N"/>
</dbReference>
<keyword evidence="1" id="KW-0489">Methyltransferase</keyword>
<gene>
    <name evidence="8" type="ORF">HK097_005420</name>
</gene>
<dbReference type="GO" id="GO:0005634">
    <property type="term" value="C:nucleus"/>
    <property type="evidence" value="ECO:0007669"/>
    <property type="project" value="TreeGrafter"/>
</dbReference>
<evidence type="ECO:0000256" key="6">
    <source>
        <dbReference type="SAM" id="MobiDB-lite"/>
    </source>
</evidence>
<dbReference type="GO" id="GO:0032259">
    <property type="term" value="P:methylation"/>
    <property type="evidence" value="ECO:0007669"/>
    <property type="project" value="UniProtKB-KW"/>
</dbReference>
<dbReference type="CDD" id="cd18793">
    <property type="entry name" value="SF2_C_SNF"/>
    <property type="match status" value="1"/>
</dbReference>
<dbReference type="Gene3D" id="3.40.50.300">
    <property type="entry name" value="P-loop containing nucleotide triphosphate hydrolases"/>
    <property type="match status" value="1"/>
</dbReference>
<feature type="compositionally biased region" description="Acidic residues" evidence="6">
    <location>
        <begin position="117"/>
        <end position="134"/>
    </location>
</feature>
<feature type="region of interest" description="Disordered" evidence="6">
    <location>
        <begin position="1484"/>
        <end position="1623"/>
    </location>
</feature>
<dbReference type="SUPFAM" id="SSF52540">
    <property type="entry name" value="P-loop containing nucleoside triphosphate hydrolases"/>
    <property type="match status" value="2"/>
</dbReference>
<dbReference type="InterPro" id="IPR014001">
    <property type="entry name" value="Helicase_ATP-bd"/>
</dbReference>
<comment type="caution">
    <text evidence="8">The sequence shown here is derived from an EMBL/GenBank/DDBJ whole genome shotgun (WGS) entry which is preliminary data.</text>
</comment>
<dbReference type="InterPro" id="IPR001525">
    <property type="entry name" value="C5_MeTfrase"/>
</dbReference>
<keyword evidence="5" id="KW-0067">ATP-binding</keyword>
<feature type="compositionally biased region" description="Acidic residues" evidence="6">
    <location>
        <begin position="1578"/>
        <end position="1605"/>
    </location>
</feature>
<sequence>MPAKRKTRAIVSESESDEAPEEITKTTSTQRAAKQARVVTSDSEDEVGPKSAPTSPVNSQTQTPLKQRQPTSPQTSTGKTKQTNLGAYFNIPKKTPTSSPTKGRGRGKVDNKVDKMDIDDEEEYDEEEDDEEVYENTGPKKGSSTTPTHSKKGEPKPFYGKSNGSDLPPISDITAIFSDIVSHSPKLPLVATHLQGRPLRVATMCSGTESPLLALGLITRALEDQYGATLEVEHVFSCEIEPFKQAYIERNFKPPILFRDVCELGGKTAKTAYGAEVEVPGNVDMLIAGTSCVDYSSLNNEKKTLNQKGESGRTFLGMMGWVKNHRPPIVILENVCGAPWVQVSKFFEEAKYYVTFGRLDTKDFYIPHTRTRVYLFAVSREKGSKADWPKRWMEMVKGLQRPSSSPLEAFLLPSDDPRIHEGREELAKKKAGGKKAGRIDWARCESRHQLARDTEKLGIKRPLTVWEDGSICKLPDYAWNDWGRSQTERVLDLMDINFLRLAKTGIDAIFKTLVWNLSQNVDRNTGSSRPGICPCLTPSMIPFVTNRGGPLIGLEALSLQGLPIDELILTRESQDNLADLAGNAMSSTVVGCCMIAALVLVRDILKPGPDAGKEMRRIREIDDVSGDVVGEEGLRSEGLELARVSGVKVEDLVRDARRSARFCECEGRKGFARERIMVCGDCGFSSCVRCGGRPEHNYVPLEGLERLDPTEFEREVCAALPMRVSFVGIVEKLFEVVERESGVEVDSRMWDAWKGVVLESLPGAEFRFRSVKRQDLWVVLYDSERAELELWLDPKQPEWRVKVKSPPGEAVNSKLRALLLTPVARMKVVGETSLLEGTWELCLPVRKSFKIGMEGEGELVPAWEARLGLTEPQFSQMKWWSKLRIRDVPEEAKTYLDRDIEGSYKLFEKCGTAMGALHKKEENGDEQIPLFLFLDPTRCEEQDMDPFVLSSSIRRLGYGDERVCVATFDAKWRPSSFEGVKSVGCHVTGKWVSTDSVQLTPAAMDLEDGQAAVVATPASIGGLAVTLEGMEGCKVATAVVSCRVPVGKGDGFWPRGRWETIDLAHKGKQTFEAISWVTERVPTLTEMGGWMEIDEGDVPKEICHRCAPAKPEVKWILNNKKHVPLEDVVQAGVYEQAMKRRPQLFVVQLREDDGIGKVRIGVNVVSLLHRAMATLPPSSRTDQLQLLWHLTTEYQPSPLNRLTLCSNRPDPKHTQPPHFKVDLRPEQLRSLHWMLKQEEATEPTFIEEEVAEAELPSLGWRVEGKAQRPVLVRGGVLADEVGYGKTAITLGLIDVAKSKNGTADVKVDDGLIGLKATLIIVPPHLTKQWPDEIRKFTGSHLSVVAITSVANLNKLTVADFAKADVVVIASSVFRSAKYLENFSDFSGVGGTLAKGKGGRHFVQRYENMVRGVKDRVRELKKGSEGVKVAWMNIQEGRSKPDATEVELPSKRLVGKQYHEEFNEKTKTGVKTAAKKEVKEEKVVKKARKEEEVEEVEENGPERPVRKTRKQVAEQNNSIEFYFGGKRKSGGNGSDSSEEENESPKPVRKRGRVIIESDDDEEDFVPAKKGKGKKKVESDYEDDGDAVMEEAEEEVATPEEEEEEEEVPVKKTAAKKPAAKTKAANADPWGLKTLEVQRDWKKMMCPPLEMFHFNRVVVDEFTYLQGAEHAAIVRLESAFNWVLSGTPPVHDFTAVKTMAVYLKVHLGIDDDAPPEAGRGKNSAIADKTQAEKFHAYREVRSHAWHARRHQVAQMFLDKFVRQNIAEIEEIPFREDVVEVVLPAAERAIYLELDHHLQAMEMNTKKTIKSAAKGKHGDRESRLKQALGNSESAEEALMKRCSHFDELDGRKYDDAKGACEAIVEERKKQLEECQDDLAEALENAKVSYAEVMRMGGFQDPAQNKFVGWQREVQGGLGDEEADAIIRGLLKASGFVGKEMPKPGKPAPRVAAKKGLVKAESSEKAVAAKGKGKVVAKGKAAAKPKATKAKAKPKAAAGKGKRKARDSEDESDFVADDDEEDAEEEDVEEEDVEFDEETGEKKQKKANKLDDVIMNFRELTHGLRRLHKELVGRVRSLRYFAFVRDVQTSKDLRKISTSCAKCGKTTEVGPSDENHLKPEEIAVLSCCGHTGCEGCLKASAIEQMCTVEGCKAPARLTNVILASTLGKDDAQKSGRFGAKLQKLVELLKTEVLPKKERALVFVQFPDLMDVVAQALDHAKIPTLQVKGSAHTKSTALNTFQQVGGNVEPVLLLSLGDESASGANLTTANHAIFFSPYLADTQEIYVSHMTQAIGRVRRYGQSKEVRIWSMMTLDTIDTEIWAVRKDAGKD</sequence>
<dbReference type="InterPro" id="IPR049730">
    <property type="entry name" value="SNF2/RAD54-like_C"/>
</dbReference>
<proteinExistence type="predicted"/>
<dbReference type="InterPro" id="IPR038718">
    <property type="entry name" value="SNF2-like_sf"/>
</dbReference>
<dbReference type="EMBL" id="JADGJD010000254">
    <property type="protein sequence ID" value="KAJ3052919.1"/>
    <property type="molecule type" value="Genomic_DNA"/>
</dbReference>
<dbReference type="InterPro" id="IPR050628">
    <property type="entry name" value="SNF2_RAD54_helicase_TF"/>
</dbReference>
<dbReference type="SUPFAM" id="SSF53335">
    <property type="entry name" value="S-adenosyl-L-methionine-dependent methyltransferases"/>
    <property type="match status" value="1"/>
</dbReference>
<feature type="region of interest" description="Disordered" evidence="6">
    <location>
        <begin position="1934"/>
        <end position="2042"/>
    </location>
</feature>
<organism evidence="8 9">
    <name type="scientific">Rhizophlyctis rosea</name>
    <dbReference type="NCBI Taxonomy" id="64517"/>
    <lineage>
        <taxon>Eukaryota</taxon>
        <taxon>Fungi</taxon>
        <taxon>Fungi incertae sedis</taxon>
        <taxon>Chytridiomycota</taxon>
        <taxon>Chytridiomycota incertae sedis</taxon>
        <taxon>Chytridiomycetes</taxon>
        <taxon>Rhizophlyctidales</taxon>
        <taxon>Rhizophlyctidaceae</taxon>
        <taxon>Rhizophlyctis</taxon>
    </lineage>
</organism>
<dbReference type="Pfam" id="PF00145">
    <property type="entry name" value="DNA_methylase"/>
    <property type="match status" value="1"/>
</dbReference>
<accession>A0AAD5SF63</accession>
<keyword evidence="9" id="KW-1185">Reference proteome</keyword>
<evidence type="ECO:0000259" key="7">
    <source>
        <dbReference type="SMART" id="SM00487"/>
    </source>
</evidence>
<keyword evidence="3" id="KW-0547">Nucleotide-binding</keyword>
<dbReference type="GO" id="GO:0016787">
    <property type="term" value="F:hydrolase activity"/>
    <property type="evidence" value="ECO:0007669"/>
    <property type="project" value="UniProtKB-KW"/>
</dbReference>
<protein>
    <recommendedName>
        <fullName evidence="7">Helicase ATP-binding domain-containing protein</fullName>
    </recommendedName>
</protein>
<dbReference type="GO" id="GO:0008168">
    <property type="term" value="F:methyltransferase activity"/>
    <property type="evidence" value="ECO:0007669"/>
    <property type="project" value="UniProtKB-KW"/>
</dbReference>
<feature type="compositionally biased region" description="Basic residues" evidence="6">
    <location>
        <begin position="1967"/>
        <end position="2001"/>
    </location>
</feature>
<evidence type="ECO:0000313" key="9">
    <source>
        <dbReference type="Proteomes" id="UP001212841"/>
    </source>
</evidence>
<dbReference type="GO" id="GO:0005524">
    <property type="term" value="F:ATP binding"/>
    <property type="evidence" value="ECO:0007669"/>
    <property type="project" value="UniProtKB-KW"/>
</dbReference>
<keyword evidence="4" id="KW-0378">Hydrolase</keyword>
<dbReference type="GO" id="GO:0006281">
    <property type="term" value="P:DNA repair"/>
    <property type="evidence" value="ECO:0007669"/>
    <property type="project" value="TreeGrafter"/>
</dbReference>
<dbReference type="PANTHER" id="PTHR45626:SF26">
    <property type="entry name" value="FAMILY HELICASE, PUTATIVE (AFU_ORTHOLOGUE AFUA_2G09120)-RELATED"/>
    <property type="match status" value="1"/>
</dbReference>
<evidence type="ECO:0000256" key="1">
    <source>
        <dbReference type="ARBA" id="ARBA00022603"/>
    </source>
</evidence>
<feature type="region of interest" description="Disordered" evidence="6">
    <location>
        <begin position="1"/>
        <end position="165"/>
    </location>
</feature>
<evidence type="ECO:0000256" key="4">
    <source>
        <dbReference type="ARBA" id="ARBA00022801"/>
    </source>
</evidence>
<dbReference type="InterPro" id="IPR027417">
    <property type="entry name" value="P-loop_NTPase"/>
</dbReference>